<gene>
    <name evidence="1" type="ORF">ABSH63_00530</name>
</gene>
<organism evidence="1 2">
    <name type="scientific">Sinimarinibacterium thermocellulolyticum</name>
    <dbReference type="NCBI Taxonomy" id="3170016"/>
    <lineage>
        <taxon>Bacteria</taxon>
        <taxon>Pseudomonadati</taxon>
        <taxon>Pseudomonadota</taxon>
        <taxon>Gammaproteobacteria</taxon>
        <taxon>Nevskiales</taxon>
        <taxon>Nevskiaceae</taxon>
        <taxon>Sinimarinibacterium</taxon>
    </lineage>
</organism>
<dbReference type="GO" id="GO:0032259">
    <property type="term" value="P:methylation"/>
    <property type="evidence" value="ECO:0007669"/>
    <property type="project" value="UniProtKB-KW"/>
</dbReference>
<dbReference type="RefSeq" id="WP_352886418.1">
    <property type="nucleotide sequence ID" value="NZ_JBEPIJ010000001.1"/>
</dbReference>
<dbReference type="Proteomes" id="UP001465331">
    <property type="component" value="Unassembled WGS sequence"/>
</dbReference>
<dbReference type="GO" id="GO:0008168">
    <property type="term" value="F:methyltransferase activity"/>
    <property type="evidence" value="ECO:0007669"/>
    <property type="project" value="UniProtKB-KW"/>
</dbReference>
<reference evidence="1 2" key="1">
    <citation type="submission" date="2024-06" db="EMBL/GenBank/DDBJ databases">
        <authorList>
            <person name="Li Z."/>
            <person name="Jiang Y."/>
        </authorList>
    </citation>
    <scope>NUCLEOTIDE SEQUENCE [LARGE SCALE GENOMIC DNA]</scope>
    <source>
        <strain evidence="1 2">HSW-8</strain>
    </source>
</reference>
<comment type="caution">
    <text evidence="1">The sequence shown here is derived from an EMBL/GenBank/DDBJ whole genome shotgun (WGS) entry which is preliminary data.</text>
</comment>
<accession>A0ABV2A5X9</accession>
<keyword evidence="2" id="KW-1185">Reference proteome</keyword>
<dbReference type="SUPFAM" id="SSF53335">
    <property type="entry name" value="S-adenosyl-L-methionine-dependent methyltransferases"/>
    <property type="match status" value="1"/>
</dbReference>
<dbReference type="InterPro" id="IPR029063">
    <property type="entry name" value="SAM-dependent_MTases_sf"/>
</dbReference>
<protein>
    <submittedName>
        <fullName evidence="1">FkbM family methyltransferase</fullName>
    </submittedName>
</protein>
<sequence length="239" mass="27124">MLYTLSRFSPLHRMLRKLAYTVLWRLPGPFKEWALHAILGRRLPYRVVEAGDTVIQIGAPWDILKSGRSRFIHFLRRVGPTGRVVVIEPDPTNVHHLREYVAQRGIRNLTIVPKGAWSHPTRLRFLVDPSNPAANLVEDVLDSTRTDLGRFQSSEIEVDTVDRIASDLGLHPVRMVSITSNGSENRILEGMREVQRSAEFIATIGEYRRFPLLAEYGYVPFGGDDRGYTFRKQSFAGGG</sequence>
<dbReference type="EMBL" id="JBEPIJ010000001">
    <property type="protein sequence ID" value="MES0872504.1"/>
    <property type="molecule type" value="Genomic_DNA"/>
</dbReference>
<proteinExistence type="predicted"/>
<evidence type="ECO:0000313" key="2">
    <source>
        <dbReference type="Proteomes" id="UP001465331"/>
    </source>
</evidence>
<keyword evidence="1" id="KW-0808">Transferase</keyword>
<name>A0ABV2A5X9_9GAMM</name>
<keyword evidence="1" id="KW-0489">Methyltransferase</keyword>
<dbReference type="InterPro" id="IPR006342">
    <property type="entry name" value="FkbM_mtfrase"/>
</dbReference>
<dbReference type="Gene3D" id="3.40.50.150">
    <property type="entry name" value="Vaccinia Virus protein VP39"/>
    <property type="match status" value="1"/>
</dbReference>
<evidence type="ECO:0000313" key="1">
    <source>
        <dbReference type="EMBL" id="MES0872504.1"/>
    </source>
</evidence>
<dbReference type="NCBIfam" id="TIGR01444">
    <property type="entry name" value="fkbM_fam"/>
    <property type="match status" value="1"/>
</dbReference>